<dbReference type="Proteomes" id="UP000018936">
    <property type="component" value="Unassembled WGS sequence"/>
</dbReference>
<protein>
    <submittedName>
        <fullName evidence="1">Uncharacterized protein</fullName>
    </submittedName>
</protein>
<proteinExistence type="predicted"/>
<comment type="caution">
    <text evidence="1">The sequence shown here is derived from an EMBL/GenBank/DDBJ whole genome shotgun (WGS) entry which is preliminary data.</text>
</comment>
<dbReference type="AlphaFoldDB" id="V8P1K0"/>
<dbReference type="EMBL" id="AZIM01001111">
    <property type="protein sequence ID" value="ETE68061.1"/>
    <property type="molecule type" value="Genomic_DNA"/>
</dbReference>
<sequence length="91" mass="10298">MNTQCYNSGENGVTFFHNLETVKSITTDNEDIGSRKKAHKEHAKESTCLIKGDPFYQAQTFLLSENSCVLDLKAASFNQEIYALLTTFWRG</sequence>
<name>V8P1K0_OPHHA</name>
<gene>
    <name evidence="1" type="ORF">L345_06149</name>
</gene>
<organism evidence="1 2">
    <name type="scientific">Ophiophagus hannah</name>
    <name type="common">King cobra</name>
    <name type="synonym">Naja hannah</name>
    <dbReference type="NCBI Taxonomy" id="8665"/>
    <lineage>
        <taxon>Eukaryota</taxon>
        <taxon>Metazoa</taxon>
        <taxon>Chordata</taxon>
        <taxon>Craniata</taxon>
        <taxon>Vertebrata</taxon>
        <taxon>Euteleostomi</taxon>
        <taxon>Lepidosauria</taxon>
        <taxon>Squamata</taxon>
        <taxon>Bifurcata</taxon>
        <taxon>Unidentata</taxon>
        <taxon>Episquamata</taxon>
        <taxon>Toxicofera</taxon>
        <taxon>Serpentes</taxon>
        <taxon>Colubroidea</taxon>
        <taxon>Elapidae</taxon>
        <taxon>Elapinae</taxon>
        <taxon>Ophiophagus</taxon>
    </lineage>
</organism>
<accession>V8P1K0</accession>
<evidence type="ECO:0000313" key="2">
    <source>
        <dbReference type="Proteomes" id="UP000018936"/>
    </source>
</evidence>
<feature type="non-terminal residue" evidence="1">
    <location>
        <position position="1"/>
    </location>
</feature>
<evidence type="ECO:0000313" key="1">
    <source>
        <dbReference type="EMBL" id="ETE68061.1"/>
    </source>
</evidence>
<keyword evidence="2" id="KW-1185">Reference proteome</keyword>
<reference evidence="1 2" key="1">
    <citation type="journal article" date="2013" name="Proc. Natl. Acad. Sci. U.S.A.">
        <title>The king cobra genome reveals dynamic gene evolution and adaptation in the snake venom system.</title>
        <authorList>
            <person name="Vonk F.J."/>
            <person name="Casewell N.R."/>
            <person name="Henkel C.V."/>
            <person name="Heimberg A.M."/>
            <person name="Jansen H.J."/>
            <person name="McCleary R.J."/>
            <person name="Kerkkamp H.M."/>
            <person name="Vos R.A."/>
            <person name="Guerreiro I."/>
            <person name="Calvete J.J."/>
            <person name="Wuster W."/>
            <person name="Woods A.E."/>
            <person name="Logan J.M."/>
            <person name="Harrison R.A."/>
            <person name="Castoe T.A."/>
            <person name="de Koning A.P."/>
            <person name="Pollock D.D."/>
            <person name="Yandell M."/>
            <person name="Calderon D."/>
            <person name="Renjifo C."/>
            <person name="Currier R.B."/>
            <person name="Salgado D."/>
            <person name="Pla D."/>
            <person name="Sanz L."/>
            <person name="Hyder A.S."/>
            <person name="Ribeiro J.M."/>
            <person name="Arntzen J.W."/>
            <person name="van den Thillart G.E."/>
            <person name="Boetzer M."/>
            <person name="Pirovano W."/>
            <person name="Dirks R.P."/>
            <person name="Spaink H.P."/>
            <person name="Duboule D."/>
            <person name="McGlinn E."/>
            <person name="Kini R.M."/>
            <person name="Richardson M.K."/>
        </authorList>
    </citation>
    <scope>NUCLEOTIDE SEQUENCE</scope>
    <source>
        <tissue evidence="1">Blood</tissue>
    </source>
</reference>